<accession>A0A368KR02</accession>
<proteinExistence type="predicted"/>
<evidence type="ECO:0000313" key="2">
    <source>
        <dbReference type="Proteomes" id="UP000253562"/>
    </source>
</evidence>
<comment type="caution">
    <text evidence="1">The sequence shown here is derived from an EMBL/GenBank/DDBJ whole genome shotgun (WGS) entry which is preliminary data.</text>
</comment>
<protein>
    <submittedName>
        <fullName evidence="1">Uncharacterized protein</fullName>
    </submittedName>
</protein>
<evidence type="ECO:0000313" key="1">
    <source>
        <dbReference type="EMBL" id="RCS46091.1"/>
    </source>
</evidence>
<dbReference type="Proteomes" id="UP000253562">
    <property type="component" value="Unassembled WGS sequence"/>
</dbReference>
<name>A0A368KR02_9BACT</name>
<sequence length="159" mass="18549">MMSRWVEIQFDCLPLRSIDRMDIPLDASPKFQQHCLRVKAAMEKHGSHNTYYLHNAMCTYHLLNDPVDGMIQFRFHGTVITDESDMTTRGTDLQVELVKETCTWLSEPIVHWFQETVQRSVAYEFNHYIQAGDLKKTEERIAKIKAESESGESFLGMYL</sequence>
<dbReference type="AlphaFoldDB" id="A0A368KR02"/>
<dbReference type="EMBL" id="QPEX01000033">
    <property type="protein sequence ID" value="RCS46091.1"/>
    <property type="molecule type" value="Genomic_DNA"/>
</dbReference>
<reference evidence="1 2" key="1">
    <citation type="submission" date="2018-07" db="EMBL/GenBank/DDBJ databases">
        <title>Comparative genomes isolates from brazilian mangrove.</title>
        <authorList>
            <person name="De Araujo J.E."/>
            <person name="Taketani R.G."/>
            <person name="Silva M.C.P."/>
            <person name="Lourenco M.V."/>
            <person name="Oliveira V.M."/>
            <person name="Andreote F.D."/>
        </authorList>
    </citation>
    <scope>NUCLEOTIDE SEQUENCE [LARGE SCALE GENOMIC DNA]</scope>
    <source>
        <strain evidence="1 2">HEX PRIS-MGV</strain>
    </source>
</reference>
<gene>
    <name evidence="1" type="ORF">DTL42_16525</name>
</gene>
<organism evidence="1 2">
    <name type="scientific">Bremerella cremea</name>
    <dbReference type="NCBI Taxonomy" id="1031537"/>
    <lineage>
        <taxon>Bacteria</taxon>
        <taxon>Pseudomonadati</taxon>
        <taxon>Planctomycetota</taxon>
        <taxon>Planctomycetia</taxon>
        <taxon>Pirellulales</taxon>
        <taxon>Pirellulaceae</taxon>
        <taxon>Bremerella</taxon>
    </lineage>
</organism>
<dbReference type="OrthoDB" id="263995at2"/>